<keyword evidence="1" id="KW-0472">Membrane</keyword>
<dbReference type="OrthoDB" id="5396182at2"/>
<reference evidence="2 3" key="1">
    <citation type="submission" date="2019-12" db="EMBL/GenBank/DDBJ databases">
        <title>Genomic-based taxomic classification of the family Erythrobacteraceae.</title>
        <authorList>
            <person name="Xu L."/>
        </authorList>
    </citation>
    <scope>NUCLEOTIDE SEQUENCE [LARGE SCALE GENOMIC DNA]</scope>
    <source>
        <strain evidence="2 3">SW-109</strain>
    </source>
</reference>
<name>A0A6I4V434_9SPHN</name>
<feature type="transmembrane region" description="Helical" evidence="1">
    <location>
        <begin position="6"/>
        <end position="26"/>
    </location>
</feature>
<dbReference type="AlphaFoldDB" id="A0A6I4V434"/>
<keyword evidence="3" id="KW-1185">Reference proteome</keyword>
<evidence type="ECO:0000256" key="1">
    <source>
        <dbReference type="SAM" id="Phobius"/>
    </source>
</evidence>
<keyword evidence="1" id="KW-0812">Transmembrane</keyword>
<evidence type="ECO:0000313" key="3">
    <source>
        <dbReference type="Proteomes" id="UP000471435"/>
    </source>
</evidence>
<feature type="transmembrane region" description="Helical" evidence="1">
    <location>
        <begin position="68"/>
        <end position="91"/>
    </location>
</feature>
<feature type="transmembrane region" description="Helical" evidence="1">
    <location>
        <begin position="103"/>
        <end position="124"/>
    </location>
</feature>
<dbReference type="InterPro" id="IPR021279">
    <property type="entry name" value="DUF2721"/>
</dbReference>
<dbReference type="Pfam" id="PF11026">
    <property type="entry name" value="DUF2721"/>
    <property type="match status" value="1"/>
</dbReference>
<accession>A0A6I4V434</accession>
<comment type="caution">
    <text evidence="2">The sequence shown here is derived from an EMBL/GenBank/DDBJ whole genome shotgun (WGS) entry which is preliminary data.</text>
</comment>
<keyword evidence="1" id="KW-1133">Transmembrane helix</keyword>
<dbReference type="RefSeq" id="WP_160731584.1">
    <property type="nucleotide sequence ID" value="NZ_CANLWR010000002.1"/>
</dbReference>
<dbReference type="EMBL" id="WTYP01000002">
    <property type="protein sequence ID" value="MXP48398.1"/>
    <property type="molecule type" value="Genomic_DNA"/>
</dbReference>
<proteinExistence type="predicted"/>
<sequence>MIAETIQVSLTPVFVLVAISSILNFLTTRLGRVVDRSRLLKQQHGETTGAEHDMIVFEIRSTAKRIELVGRAILMLVLSALTIGSTVVILFLNGLTGADLDQIAAGTFILAIAFLLIGLIIFMLETREASASLRIPQTYLELDRKI</sequence>
<protein>
    <submittedName>
        <fullName evidence="2">DUF2721 domain-containing protein</fullName>
    </submittedName>
</protein>
<dbReference type="Proteomes" id="UP000471435">
    <property type="component" value="Unassembled WGS sequence"/>
</dbReference>
<organism evidence="2 3">
    <name type="scientific">Pontixanthobacter luteolus</name>
    <dbReference type="NCBI Taxonomy" id="295089"/>
    <lineage>
        <taxon>Bacteria</taxon>
        <taxon>Pseudomonadati</taxon>
        <taxon>Pseudomonadota</taxon>
        <taxon>Alphaproteobacteria</taxon>
        <taxon>Sphingomonadales</taxon>
        <taxon>Erythrobacteraceae</taxon>
        <taxon>Pontixanthobacter</taxon>
    </lineage>
</organism>
<evidence type="ECO:0000313" key="2">
    <source>
        <dbReference type="EMBL" id="MXP48398.1"/>
    </source>
</evidence>
<gene>
    <name evidence="2" type="ORF">GRI43_13465</name>
</gene>